<dbReference type="Proteomes" id="UP001274830">
    <property type="component" value="Unassembled WGS sequence"/>
</dbReference>
<evidence type="ECO:0000256" key="5">
    <source>
        <dbReference type="ARBA" id="ARBA00022777"/>
    </source>
</evidence>
<keyword evidence="3" id="KW-0808">Transferase</keyword>
<comment type="caution">
    <text evidence="11">The sequence shown here is derived from an EMBL/GenBank/DDBJ whole genome shotgun (WGS) entry which is preliminary data.</text>
</comment>
<dbReference type="EC" id="2.7.11.1" evidence="1"/>
<dbReference type="InterPro" id="IPR050236">
    <property type="entry name" value="Ser_Thr_kinase_AGC"/>
</dbReference>
<feature type="domain" description="Protein kinase" evidence="10">
    <location>
        <begin position="128"/>
        <end position="508"/>
    </location>
</feature>
<feature type="region of interest" description="Disordered" evidence="9">
    <location>
        <begin position="719"/>
        <end position="744"/>
    </location>
</feature>
<keyword evidence="5" id="KW-0418">Kinase</keyword>
<dbReference type="GO" id="GO:0005524">
    <property type="term" value="F:ATP binding"/>
    <property type="evidence" value="ECO:0007669"/>
    <property type="project" value="UniProtKB-KW"/>
</dbReference>
<comment type="catalytic activity">
    <reaction evidence="8">
        <text>L-seryl-[protein] + ATP = O-phospho-L-seryl-[protein] + ADP + H(+)</text>
        <dbReference type="Rhea" id="RHEA:17989"/>
        <dbReference type="Rhea" id="RHEA-COMP:9863"/>
        <dbReference type="Rhea" id="RHEA-COMP:11604"/>
        <dbReference type="ChEBI" id="CHEBI:15378"/>
        <dbReference type="ChEBI" id="CHEBI:29999"/>
        <dbReference type="ChEBI" id="CHEBI:30616"/>
        <dbReference type="ChEBI" id="CHEBI:83421"/>
        <dbReference type="ChEBI" id="CHEBI:456216"/>
        <dbReference type="EC" id="2.7.11.1"/>
    </reaction>
</comment>
<evidence type="ECO:0000256" key="9">
    <source>
        <dbReference type="SAM" id="MobiDB-lite"/>
    </source>
</evidence>
<proteinExistence type="predicted"/>
<organism evidence="11 12">
    <name type="scientific">Recurvomyces mirabilis</name>
    <dbReference type="NCBI Taxonomy" id="574656"/>
    <lineage>
        <taxon>Eukaryota</taxon>
        <taxon>Fungi</taxon>
        <taxon>Dikarya</taxon>
        <taxon>Ascomycota</taxon>
        <taxon>Pezizomycotina</taxon>
        <taxon>Dothideomycetes</taxon>
        <taxon>Dothideomycetidae</taxon>
        <taxon>Mycosphaerellales</taxon>
        <taxon>Teratosphaeriaceae</taxon>
        <taxon>Recurvomyces</taxon>
    </lineage>
</organism>
<dbReference type="EMBL" id="JAUTXT010000077">
    <property type="protein sequence ID" value="KAK3669621.1"/>
    <property type="molecule type" value="Genomic_DNA"/>
</dbReference>
<dbReference type="AlphaFoldDB" id="A0AAE0WF19"/>
<dbReference type="SUPFAM" id="SSF56112">
    <property type="entry name" value="Protein kinase-like (PK-like)"/>
    <property type="match status" value="1"/>
</dbReference>
<evidence type="ECO:0000313" key="12">
    <source>
        <dbReference type="Proteomes" id="UP001274830"/>
    </source>
</evidence>
<keyword evidence="4" id="KW-0547">Nucleotide-binding</keyword>
<dbReference type="PROSITE" id="PS50011">
    <property type="entry name" value="PROTEIN_KINASE_DOM"/>
    <property type="match status" value="1"/>
</dbReference>
<dbReference type="InterPro" id="IPR011009">
    <property type="entry name" value="Kinase-like_dom_sf"/>
</dbReference>
<evidence type="ECO:0000256" key="4">
    <source>
        <dbReference type="ARBA" id="ARBA00022741"/>
    </source>
</evidence>
<dbReference type="PANTHER" id="PTHR24356">
    <property type="entry name" value="SERINE/THREONINE-PROTEIN KINASE"/>
    <property type="match status" value="1"/>
</dbReference>
<dbReference type="Pfam" id="PF00069">
    <property type="entry name" value="Pkinase"/>
    <property type="match status" value="1"/>
</dbReference>
<dbReference type="SMART" id="SM00220">
    <property type="entry name" value="S_TKc"/>
    <property type="match status" value="1"/>
</dbReference>
<evidence type="ECO:0000256" key="8">
    <source>
        <dbReference type="ARBA" id="ARBA00048679"/>
    </source>
</evidence>
<dbReference type="GO" id="GO:0004674">
    <property type="term" value="F:protein serine/threonine kinase activity"/>
    <property type="evidence" value="ECO:0007669"/>
    <property type="project" value="UniProtKB-KW"/>
</dbReference>
<dbReference type="Gene3D" id="3.30.200.20">
    <property type="entry name" value="Phosphorylase Kinase, domain 1"/>
    <property type="match status" value="1"/>
</dbReference>
<keyword evidence="12" id="KW-1185">Reference proteome</keyword>
<evidence type="ECO:0000313" key="11">
    <source>
        <dbReference type="EMBL" id="KAK3669621.1"/>
    </source>
</evidence>
<reference evidence="11" key="1">
    <citation type="submission" date="2023-07" db="EMBL/GenBank/DDBJ databases">
        <title>Black Yeasts Isolated from many extreme environments.</title>
        <authorList>
            <person name="Coleine C."/>
            <person name="Stajich J.E."/>
            <person name="Selbmann L."/>
        </authorList>
    </citation>
    <scope>NUCLEOTIDE SEQUENCE</scope>
    <source>
        <strain evidence="11">CCFEE 5485</strain>
    </source>
</reference>
<dbReference type="PANTHER" id="PTHR24356:SF400">
    <property type="entry name" value="SERINE_THREONINE-PROTEIN KINASE CBK1"/>
    <property type="match status" value="1"/>
</dbReference>
<accession>A0AAE0WF19</accession>
<evidence type="ECO:0000256" key="2">
    <source>
        <dbReference type="ARBA" id="ARBA00022527"/>
    </source>
</evidence>
<dbReference type="Gene3D" id="1.10.510.10">
    <property type="entry name" value="Transferase(Phosphotransferase) domain 1"/>
    <property type="match status" value="1"/>
</dbReference>
<sequence length="744" mass="85106">MSKSTSADKDENTLPPIEEDSGRFLLIPVQEAEIDIQPSVTTVENVAATKVYFETHFSNLMSESASPRSLRRNRFEQIMNAKGLSHDDRVLAKEDWSRAETDHLRQVRVLKASSISRHNMKGISIAGFDVIRVLGKGSFGVVRLVTERVNRGREGRPNGSESLDDSNGSAVTCISNMDGTARRNLPAGRSLADVFAMKVIRKSEMLRACQEGHLRAERDFLVHAEGSRWVVPLIASFQDNTNLYLVMEYMIGGDFLGLLLREDVLEEDVAKWYIAEMILCIEEVHKMKWIHRDVKPDNFLISASGHLKISDFGLAFDGHWAHSQSYFSNQRYTLLEKLGIQVEGDEQDLLEELHTNDIREAQHDGNDEMHLSKPKPKVDPEELAKREGLLNYRNRTERRKLARSIVGTSQYMAPEVIQGTAIAVILYECLYGRTPFYCENRIKTKESIVNHRATLRFPEQERWSRPTSESRRLMASPTDTVIDLLQSILTDKELRLSSRQYRHCETRLGRRISSAASSPLARHVYANGAEEIKAHKFFQSIPWSQMHLMQPPFVPRVKENQSITKYFEDEKDIVTDDSSSYMSIKERLELEGDVNDDLARTALGPHFDRWKIECLEREKRDLGIEQCSDGELQRIKEHFGADYPKWKADRVVQVCEEQMMNGVDPIKMQNRGRKERKRPRDKLLRDPIVGRKVMEIRKKGAFFGYTYRRPRTLEVAASDVVKEKSDGGGGQRRASILPVKQGGT</sequence>
<name>A0AAE0WF19_9PEZI</name>
<evidence type="ECO:0000256" key="1">
    <source>
        <dbReference type="ARBA" id="ARBA00012513"/>
    </source>
</evidence>
<keyword evidence="2" id="KW-0723">Serine/threonine-protein kinase</keyword>
<dbReference type="GO" id="GO:0035556">
    <property type="term" value="P:intracellular signal transduction"/>
    <property type="evidence" value="ECO:0007669"/>
    <property type="project" value="TreeGrafter"/>
</dbReference>
<evidence type="ECO:0000259" key="10">
    <source>
        <dbReference type="PROSITE" id="PS50011"/>
    </source>
</evidence>
<gene>
    <name evidence="11" type="ORF">LTR78_010496</name>
</gene>
<evidence type="ECO:0000256" key="6">
    <source>
        <dbReference type="ARBA" id="ARBA00022840"/>
    </source>
</evidence>
<keyword evidence="6" id="KW-0067">ATP-binding</keyword>
<dbReference type="InterPro" id="IPR000719">
    <property type="entry name" value="Prot_kinase_dom"/>
</dbReference>
<protein>
    <recommendedName>
        <fullName evidence="1">non-specific serine/threonine protein kinase</fullName>
        <ecNumber evidence="1">2.7.11.1</ecNumber>
    </recommendedName>
</protein>
<evidence type="ECO:0000256" key="7">
    <source>
        <dbReference type="ARBA" id="ARBA00047899"/>
    </source>
</evidence>
<comment type="catalytic activity">
    <reaction evidence="7">
        <text>L-threonyl-[protein] + ATP = O-phospho-L-threonyl-[protein] + ADP + H(+)</text>
        <dbReference type="Rhea" id="RHEA:46608"/>
        <dbReference type="Rhea" id="RHEA-COMP:11060"/>
        <dbReference type="Rhea" id="RHEA-COMP:11605"/>
        <dbReference type="ChEBI" id="CHEBI:15378"/>
        <dbReference type="ChEBI" id="CHEBI:30013"/>
        <dbReference type="ChEBI" id="CHEBI:30616"/>
        <dbReference type="ChEBI" id="CHEBI:61977"/>
        <dbReference type="ChEBI" id="CHEBI:456216"/>
        <dbReference type="EC" id="2.7.11.1"/>
    </reaction>
</comment>
<evidence type="ECO:0000256" key="3">
    <source>
        <dbReference type="ARBA" id="ARBA00022679"/>
    </source>
</evidence>